<keyword evidence="3" id="KW-1185">Reference proteome</keyword>
<gene>
    <name evidence="2" type="ORF">MRSR164_13260</name>
</gene>
<dbReference type="Proteomes" id="UP001349262">
    <property type="component" value="Unassembled WGS sequence"/>
</dbReference>
<accession>A0ABU7TAT8</accession>
<name>A0ABU7TAT8_9HYPH</name>
<evidence type="ECO:0000313" key="3">
    <source>
        <dbReference type="Proteomes" id="UP001349262"/>
    </source>
</evidence>
<proteinExistence type="predicted"/>
<dbReference type="EMBL" id="MLBY01000004">
    <property type="protein sequence ID" value="MEE7457707.1"/>
    <property type="molecule type" value="Genomic_DNA"/>
</dbReference>
<evidence type="ECO:0000256" key="1">
    <source>
        <dbReference type="SAM" id="MobiDB-lite"/>
    </source>
</evidence>
<reference evidence="2 3" key="1">
    <citation type="journal article" date="2012" name="Genet. Mol. Biol.">
        <title>Analysis of 16S rRNA and mxaF genes revealing insights into Methylobacterium niche-specific plant association.</title>
        <authorList>
            <person name="Dourado M.N."/>
            <person name="Andreote F.D."/>
            <person name="Dini-Andreote F."/>
            <person name="Conti R."/>
            <person name="Araujo J.M."/>
            <person name="Araujo W.L."/>
        </authorList>
    </citation>
    <scope>NUCLEOTIDE SEQUENCE [LARGE SCALE GENOMIC DNA]</scope>
    <source>
        <strain evidence="2 3">SR1.6/4</strain>
    </source>
</reference>
<organism evidence="2 3">
    <name type="scientific">Methylobacterium radiotolerans</name>
    <dbReference type="NCBI Taxonomy" id="31998"/>
    <lineage>
        <taxon>Bacteria</taxon>
        <taxon>Pseudomonadati</taxon>
        <taxon>Pseudomonadota</taxon>
        <taxon>Alphaproteobacteria</taxon>
        <taxon>Hyphomicrobiales</taxon>
        <taxon>Methylobacteriaceae</taxon>
        <taxon>Methylobacterium</taxon>
    </lineage>
</organism>
<sequence>MIETISLLPPDSGLRANPVLFGVSEALAYLLPPPKACSLAEEGPGREAAGTSTGDPAEAGVGPAETVQPG</sequence>
<evidence type="ECO:0000313" key="2">
    <source>
        <dbReference type="EMBL" id="MEE7457707.1"/>
    </source>
</evidence>
<protein>
    <submittedName>
        <fullName evidence="2">Uncharacterized protein</fullName>
    </submittedName>
</protein>
<feature type="region of interest" description="Disordered" evidence="1">
    <location>
        <begin position="40"/>
        <end position="70"/>
    </location>
</feature>
<comment type="caution">
    <text evidence="2">The sequence shown here is derived from an EMBL/GenBank/DDBJ whole genome shotgun (WGS) entry which is preliminary data.</text>
</comment>